<evidence type="ECO:0000313" key="1">
    <source>
        <dbReference type="EMBL" id="KAF3075161.1"/>
    </source>
</evidence>
<accession>A0A9P4XLF1</accession>
<dbReference type="Proteomes" id="UP000801864">
    <property type="component" value="Unassembled WGS sequence"/>
</dbReference>
<sequence>MIGYELYIMLLWSDYHNWATRSIPDNGVTVNLRAYSATPLLVGAYCHVVEGLLVVATMAGQQRGLDLHASSGLDESPQTWSLHLRITALDRPHH</sequence>
<evidence type="ECO:0000313" key="2">
    <source>
        <dbReference type="Proteomes" id="UP000801864"/>
    </source>
</evidence>
<dbReference type="AlphaFoldDB" id="A0A9P4XLF1"/>
<name>A0A9P4XLF1_9HYPO</name>
<protein>
    <submittedName>
        <fullName evidence="1">Uncharacterized protein</fullName>
    </submittedName>
</protein>
<reference evidence="1 2" key="1">
    <citation type="submission" date="2018-06" db="EMBL/GenBank/DDBJ databases">
        <title>Genome analysis of cellulolytic fungus Trichoderma lentiforme CFAM-422.</title>
        <authorList>
            <person name="Steindorff A.S."/>
            <person name="Formighieri E.F."/>
            <person name="Midorikawa G.E.O."/>
            <person name="Tamietti M.S."/>
            <person name="Ramos E.Z."/>
            <person name="Silva A.S."/>
            <person name="Bon E.P.S."/>
            <person name="Mendes T.D."/>
            <person name="Damaso M.C.T."/>
            <person name="Favaro L.C.L."/>
        </authorList>
    </citation>
    <scope>NUCLEOTIDE SEQUENCE [LARGE SCALE GENOMIC DNA]</scope>
    <source>
        <strain evidence="1 2">CFAM-422</strain>
    </source>
</reference>
<gene>
    <name evidence="1" type="ORF">CFAM422_002575</name>
</gene>
<proteinExistence type="predicted"/>
<keyword evidence="2" id="KW-1185">Reference proteome</keyword>
<dbReference type="EMBL" id="QLNT01000004">
    <property type="protein sequence ID" value="KAF3075161.1"/>
    <property type="molecule type" value="Genomic_DNA"/>
</dbReference>
<comment type="caution">
    <text evidence="1">The sequence shown here is derived from an EMBL/GenBank/DDBJ whole genome shotgun (WGS) entry which is preliminary data.</text>
</comment>
<organism evidence="1 2">
    <name type="scientific">Trichoderma lentiforme</name>
    <dbReference type="NCBI Taxonomy" id="1567552"/>
    <lineage>
        <taxon>Eukaryota</taxon>
        <taxon>Fungi</taxon>
        <taxon>Dikarya</taxon>
        <taxon>Ascomycota</taxon>
        <taxon>Pezizomycotina</taxon>
        <taxon>Sordariomycetes</taxon>
        <taxon>Hypocreomycetidae</taxon>
        <taxon>Hypocreales</taxon>
        <taxon>Hypocreaceae</taxon>
        <taxon>Trichoderma</taxon>
    </lineage>
</organism>